<keyword evidence="1" id="KW-0479">Metal-binding</keyword>
<feature type="region of interest" description="Disordered" evidence="2">
    <location>
        <begin position="389"/>
        <end position="408"/>
    </location>
</feature>
<feature type="region of interest" description="Disordered" evidence="2">
    <location>
        <begin position="181"/>
        <end position="219"/>
    </location>
</feature>
<organism evidence="4 5">
    <name type="scientific">Trachymyrmex cornetzi</name>
    <dbReference type="NCBI Taxonomy" id="471704"/>
    <lineage>
        <taxon>Eukaryota</taxon>
        <taxon>Metazoa</taxon>
        <taxon>Ecdysozoa</taxon>
        <taxon>Arthropoda</taxon>
        <taxon>Hexapoda</taxon>
        <taxon>Insecta</taxon>
        <taxon>Pterygota</taxon>
        <taxon>Neoptera</taxon>
        <taxon>Endopterygota</taxon>
        <taxon>Hymenoptera</taxon>
        <taxon>Apocrita</taxon>
        <taxon>Aculeata</taxon>
        <taxon>Formicoidea</taxon>
        <taxon>Formicidae</taxon>
        <taxon>Myrmicinae</taxon>
        <taxon>Trachymyrmex</taxon>
    </lineage>
</organism>
<feature type="region of interest" description="Disordered" evidence="2">
    <location>
        <begin position="1"/>
        <end position="26"/>
    </location>
</feature>
<evidence type="ECO:0000313" key="5">
    <source>
        <dbReference type="Proteomes" id="UP000078492"/>
    </source>
</evidence>
<dbReference type="STRING" id="471704.A0A151JMA0"/>
<dbReference type="AlphaFoldDB" id="A0A151JMA0"/>
<feature type="region of interest" description="Disordered" evidence="2">
    <location>
        <begin position="281"/>
        <end position="303"/>
    </location>
</feature>
<dbReference type="Proteomes" id="UP000078492">
    <property type="component" value="Unassembled WGS sequence"/>
</dbReference>
<protein>
    <submittedName>
        <fullName evidence="4">Zinc finger and BTB domain-containing protein 34</fullName>
    </submittedName>
</protein>
<keyword evidence="1" id="KW-0862">Zinc</keyword>
<dbReference type="SMART" id="SM00355">
    <property type="entry name" value="ZnF_C2H2"/>
    <property type="match status" value="1"/>
</dbReference>
<evidence type="ECO:0000259" key="3">
    <source>
        <dbReference type="PROSITE" id="PS50157"/>
    </source>
</evidence>
<evidence type="ECO:0000256" key="2">
    <source>
        <dbReference type="SAM" id="MobiDB-lite"/>
    </source>
</evidence>
<sequence>RSTSDGGGAGPVPSTSRQGTTDDEQASKTAYEIMVPFERRNCQVCIDEGRGTFMALRLKDEIEYVAERHGDLEVCYVCQKCGKKYEAKHPALCHVPKCTAPTPPPVDGVTCTLCGKVFQTKSGLSQHERHEHPVARNAARAGNTVRDEILAKIEDEPAAEESGAGELSEVVEIIDVPEEVRELPTPPGDPPHLDEVETTGTSTDTAVPEVEEASDSLSEAGWREGMAKKVLEAEPPDAIPPEAAACVRLLRGALAEIVNGRGALPTTEQMETADNAVKNLLESKSRTAKTSRKKKRGTKSKKQYRYARAQELYRKNPGLLAKYAREGIDWTEELAVDLRTEDIENLYNLLWGSKPRINPPEFGKAEPRLQLDKVLTLISMKEVKDRITRTKANVAPGPDGLCKQDVSR</sequence>
<dbReference type="GO" id="GO:0008270">
    <property type="term" value="F:zinc ion binding"/>
    <property type="evidence" value="ECO:0007669"/>
    <property type="project" value="UniProtKB-KW"/>
</dbReference>
<feature type="non-terminal residue" evidence="4">
    <location>
        <position position="1"/>
    </location>
</feature>
<keyword evidence="1" id="KW-0863">Zinc-finger</keyword>
<proteinExistence type="predicted"/>
<feature type="compositionally biased region" description="Basic residues" evidence="2">
    <location>
        <begin position="286"/>
        <end position="303"/>
    </location>
</feature>
<evidence type="ECO:0000256" key="1">
    <source>
        <dbReference type="PROSITE-ProRule" id="PRU00042"/>
    </source>
</evidence>
<gene>
    <name evidence="4" type="ORF">ALC57_03198</name>
</gene>
<dbReference type="PROSITE" id="PS00028">
    <property type="entry name" value="ZINC_FINGER_C2H2_1"/>
    <property type="match status" value="1"/>
</dbReference>
<feature type="domain" description="C2H2-type" evidence="3">
    <location>
        <begin position="109"/>
        <end position="137"/>
    </location>
</feature>
<dbReference type="InterPro" id="IPR013087">
    <property type="entry name" value="Znf_C2H2_type"/>
</dbReference>
<reference evidence="4 5" key="1">
    <citation type="submission" date="2015-09" db="EMBL/GenBank/DDBJ databases">
        <title>Trachymyrmex cornetzi WGS genome.</title>
        <authorList>
            <person name="Nygaard S."/>
            <person name="Hu H."/>
            <person name="Boomsma J."/>
            <person name="Zhang G."/>
        </authorList>
    </citation>
    <scope>NUCLEOTIDE SEQUENCE [LARGE SCALE GENOMIC DNA]</scope>
    <source>
        <strain evidence="4">Tcor2-1</strain>
        <tissue evidence="4">Whole body</tissue>
    </source>
</reference>
<dbReference type="PROSITE" id="PS50157">
    <property type="entry name" value="ZINC_FINGER_C2H2_2"/>
    <property type="match status" value="1"/>
</dbReference>
<dbReference type="EMBL" id="KQ978941">
    <property type="protein sequence ID" value="KYN27415.1"/>
    <property type="molecule type" value="Genomic_DNA"/>
</dbReference>
<evidence type="ECO:0000313" key="4">
    <source>
        <dbReference type="EMBL" id="KYN27415.1"/>
    </source>
</evidence>
<name>A0A151JMA0_9HYME</name>
<accession>A0A151JMA0</accession>
<keyword evidence="5" id="KW-1185">Reference proteome</keyword>
<feature type="compositionally biased region" description="Gly residues" evidence="2">
    <location>
        <begin position="1"/>
        <end position="10"/>
    </location>
</feature>
<dbReference type="Gene3D" id="3.30.160.60">
    <property type="entry name" value="Classic Zinc Finger"/>
    <property type="match status" value="1"/>
</dbReference>